<dbReference type="EMBL" id="KL660835">
    <property type="protein sequence ID" value="KFA61803.1"/>
    <property type="molecule type" value="Genomic_DNA"/>
</dbReference>
<dbReference type="OrthoDB" id="10557116at2759"/>
<dbReference type="HOGENOM" id="CLU_888956_0_0_1"/>
<feature type="compositionally biased region" description="Pro residues" evidence="1">
    <location>
        <begin position="172"/>
        <end position="195"/>
    </location>
</feature>
<accession>A0A084QCW8</accession>
<feature type="region of interest" description="Disordered" evidence="1">
    <location>
        <begin position="120"/>
        <end position="219"/>
    </location>
</feature>
<evidence type="ECO:0000313" key="3">
    <source>
        <dbReference type="Proteomes" id="UP000028524"/>
    </source>
</evidence>
<gene>
    <name evidence="2" type="ORF">S40285_05601</name>
</gene>
<feature type="compositionally biased region" description="Basic residues" evidence="1">
    <location>
        <begin position="120"/>
        <end position="133"/>
    </location>
</feature>
<reference evidence="2 3" key="1">
    <citation type="journal article" date="2014" name="BMC Genomics">
        <title>Comparative genome sequencing reveals chemotype-specific gene clusters in the toxigenic black mold Stachybotrys.</title>
        <authorList>
            <person name="Semeiks J."/>
            <person name="Borek D."/>
            <person name="Otwinowski Z."/>
            <person name="Grishin N.V."/>
        </authorList>
    </citation>
    <scope>NUCLEOTIDE SEQUENCE [LARGE SCALE GENOMIC DNA]</scope>
    <source>
        <strain evidence="2 3">IBT 40285</strain>
    </source>
</reference>
<keyword evidence="3" id="KW-1185">Reference proteome</keyword>
<feature type="region of interest" description="Disordered" evidence="1">
    <location>
        <begin position="1"/>
        <end position="57"/>
    </location>
</feature>
<dbReference type="Proteomes" id="UP000028524">
    <property type="component" value="Unassembled WGS sequence"/>
</dbReference>
<dbReference type="InParanoid" id="A0A084QCW8"/>
<evidence type="ECO:0000256" key="1">
    <source>
        <dbReference type="SAM" id="MobiDB-lite"/>
    </source>
</evidence>
<feature type="compositionally biased region" description="Polar residues" evidence="1">
    <location>
        <begin position="134"/>
        <end position="148"/>
    </location>
</feature>
<feature type="compositionally biased region" description="Basic and acidic residues" evidence="1">
    <location>
        <begin position="27"/>
        <end position="49"/>
    </location>
</feature>
<protein>
    <submittedName>
        <fullName evidence="2">Uncharacterized protein</fullName>
    </submittedName>
</protein>
<sequence>MVGSTGEGSRRGNGNEGRRGDKHKHKNSDENGGKGKGKDEGKGKSKSGDRGISFDSYHPGFTNALAAYLFPSHFSGDTKAARREELFRNKGNPERHVFFNSLPKIKQEKFKQRYKEWKARKKLERRMARHKTTLRGTQPLDPTNSTGNPPHEEPDTSPSSASSVAGDDNAPPSVPSPAPPSAPPQGNPPAVPPADAPVQSNLEDPFIVPHPPPAPADGFEPWPIPTPPCSRVSSMSADLPPFSDFHVSTRNRGPLPPAVLSAALPPSPGFHAHMGNRGPLPPAILSGALPPSHLSASALDSLTSSHVQNLTAI</sequence>
<dbReference type="AlphaFoldDB" id="A0A084QCW8"/>
<evidence type="ECO:0000313" key="2">
    <source>
        <dbReference type="EMBL" id="KFA61803.1"/>
    </source>
</evidence>
<organism evidence="2 3">
    <name type="scientific">Stachybotrys chlorohalonatus (strain IBT 40285)</name>
    <dbReference type="NCBI Taxonomy" id="1283841"/>
    <lineage>
        <taxon>Eukaryota</taxon>
        <taxon>Fungi</taxon>
        <taxon>Dikarya</taxon>
        <taxon>Ascomycota</taxon>
        <taxon>Pezizomycotina</taxon>
        <taxon>Sordariomycetes</taxon>
        <taxon>Hypocreomycetidae</taxon>
        <taxon>Hypocreales</taxon>
        <taxon>Stachybotryaceae</taxon>
        <taxon>Stachybotrys</taxon>
    </lineage>
</organism>
<name>A0A084QCW8_STAC4</name>
<proteinExistence type="predicted"/>